<sequence length="105" mass="12043">MTLLDLLATIIMARLPRSPEDWAPGDLAVCIDTSRFLSDEINPKEGDYLRVSRPCSGGLFLHFEGKPDTRHWLAVCFHKVKPDAKPADDEEWVEQLKHMRRRVDA</sequence>
<keyword evidence="2" id="KW-1185">Reference proteome</keyword>
<name>A0A562KLD4_SPHWJ</name>
<protein>
    <submittedName>
        <fullName evidence="1">Uncharacterized protein</fullName>
    </submittedName>
</protein>
<proteinExistence type="predicted"/>
<organism evidence="1 2">
    <name type="scientific">Sphingobium wenxiniae (strain DSM 21828 / CGMCC 1.7748 / JZ-1)</name>
    <dbReference type="NCBI Taxonomy" id="595605"/>
    <lineage>
        <taxon>Bacteria</taxon>
        <taxon>Pseudomonadati</taxon>
        <taxon>Pseudomonadota</taxon>
        <taxon>Alphaproteobacteria</taxon>
        <taxon>Sphingomonadales</taxon>
        <taxon>Sphingomonadaceae</taxon>
        <taxon>Sphingobium</taxon>
    </lineage>
</organism>
<dbReference type="Proteomes" id="UP000316624">
    <property type="component" value="Unassembled WGS sequence"/>
</dbReference>
<reference evidence="1 2" key="1">
    <citation type="journal article" date="2015" name="Stand. Genomic Sci.">
        <title>Genomic Encyclopedia of Bacterial and Archaeal Type Strains, Phase III: the genomes of soil and plant-associated and newly described type strains.</title>
        <authorList>
            <person name="Whitman W.B."/>
            <person name="Woyke T."/>
            <person name="Klenk H.P."/>
            <person name="Zhou Y."/>
            <person name="Lilburn T.G."/>
            <person name="Beck B.J."/>
            <person name="De Vos P."/>
            <person name="Vandamme P."/>
            <person name="Eisen J.A."/>
            <person name="Garrity G."/>
            <person name="Hugenholtz P."/>
            <person name="Kyrpides N.C."/>
        </authorList>
    </citation>
    <scope>NUCLEOTIDE SEQUENCE [LARGE SCALE GENOMIC DNA]</scope>
    <source>
        <strain evidence="1 2">CGMCC 1.7748</strain>
    </source>
</reference>
<accession>A0A562KLD4</accession>
<gene>
    <name evidence="1" type="ORF">IQ35_01132</name>
</gene>
<evidence type="ECO:0000313" key="2">
    <source>
        <dbReference type="Proteomes" id="UP000316624"/>
    </source>
</evidence>
<dbReference type="RefSeq" id="WP_145072247.1">
    <property type="nucleotide sequence ID" value="NZ_JACIIY010000005.1"/>
</dbReference>
<evidence type="ECO:0000313" key="1">
    <source>
        <dbReference type="EMBL" id="TWH96043.1"/>
    </source>
</evidence>
<comment type="caution">
    <text evidence="1">The sequence shown here is derived from an EMBL/GenBank/DDBJ whole genome shotgun (WGS) entry which is preliminary data.</text>
</comment>
<dbReference type="AlphaFoldDB" id="A0A562KLD4"/>
<dbReference type="EMBL" id="VLKK01000003">
    <property type="protein sequence ID" value="TWH96043.1"/>
    <property type="molecule type" value="Genomic_DNA"/>
</dbReference>